<sequence length="88" mass="9691">MVSYLMRLATLHHDPPVKQALVPLALGLLQPIVAPSGWPDIAVGWRFFSRSSEQNDFSNEVLVTQAVSAAKVLQVVALLPTLRIHAHR</sequence>
<feature type="non-terminal residue" evidence="1">
    <location>
        <position position="88"/>
    </location>
</feature>
<dbReference type="OrthoDB" id="5570127at2759"/>
<proteinExistence type="predicted"/>
<dbReference type="Proteomes" id="UP001140091">
    <property type="component" value="Unassembled WGS sequence"/>
</dbReference>
<protein>
    <submittedName>
        <fullName evidence="1">Uncharacterized protein</fullName>
    </submittedName>
</protein>
<reference evidence="1" key="1">
    <citation type="submission" date="2022-06" db="EMBL/GenBank/DDBJ databases">
        <title>Genome Sequence of Candolleomyces eurysporus.</title>
        <authorList>
            <person name="Buettner E."/>
        </authorList>
    </citation>
    <scope>NUCLEOTIDE SEQUENCE</scope>
    <source>
        <strain evidence="1">VTCC 930004</strain>
    </source>
</reference>
<evidence type="ECO:0000313" key="2">
    <source>
        <dbReference type="Proteomes" id="UP001140091"/>
    </source>
</evidence>
<keyword evidence="2" id="KW-1185">Reference proteome</keyword>
<accession>A0A9W8IRW8</accession>
<dbReference type="AlphaFoldDB" id="A0A9W8IRW8"/>
<gene>
    <name evidence="1" type="ORF">H1R20_g15435</name>
</gene>
<organism evidence="1 2">
    <name type="scientific">Candolleomyces eurysporus</name>
    <dbReference type="NCBI Taxonomy" id="2828524"/>
    <lineage>
        <taxon>Eukaryota</taxon>
        <taxon>Fungi</taxon>
        <taxon>Dikarya</taxon>
        <taxon>Basidiomycota</taxon>
        <taxon>Agaricomycotina</taxon>
        <taxon>Agaricomycetes</taxon>
        <taxon>Agaricomycetidae</taxon>
        <taxon>Agaricales</taxon>
        <taxon>Agaricineae</taxon>
        <taxon>Psathyrellaceae</taxon>
        <taxon>Candolleomyces</taxon>
    </lineage>
</organism>
<evidence type="ECO:0000313" key="1">
    <source>
        <dbReference type="EMBL" id="KAJ2921660.1"/>
    </source>
</evidence>
<comment type="caution">
    <text evidence="1">The sequence shown here is derived from an EMBL/GenBank/DDBJ whole genome shotgun (WGS) entry which is preliminary data.</text>
</comment>
<name>A0A9W8IRW8_9AGAR</name>
<dbReference type="EMBL" id="JANBPK010001565">
    <property type="protein sequence ID" value="KAJ2921660.1"/>
    <property type="molecule type" value="Genomic_DNA"/>
</dbReference>